<keyword evidence="9" id="KW-0479">Metal-binding</keyword>
<dbReference type="EMBL" id="CP129674">
    <property type="protein sequence ID" value="XDS45499.1"/>
    <property type="molecule type" value="Genomic_DNA"/>
</dbReference>
<dbReference type="PROSITE" id="PS51975">
    <property type="entry name" value="RNASE_H_2"/>
    <property type="match status" value="1"/>
</dbReference>
<protein>
    <recommendedName>
        <fullName evidence="14">Ribonuclease</fullName>
        <ecNumber evidence="14">3.1.26.4</ecNumber>
    </recommendedName>
</protein>
<dbReference type="GO" id="GO:0004523">
    <property type="term" value="F:RNA-DNA hybrid ribonuclease activity"/>
    <property type="evidence" value="ECO:0007669"/>
    <property type="project" value="UniProtKB-EC"/>
</dbReference>
<evidence type="ECO:0000256" key="2">
    <source>
        <dbReference type="ARBA" id="ARBA00001936"/>
    </source>
</evidence>
<proteinExistence type="inferred from homology"/>
<evidence type="ECO:0000256" key="4">
    <source>
        <dbReference type="ARBA" id="ARBA00004065"/>
    </source>
</evidence>
<dbReference type="InterPro" id="IPR012337">
    <property type="entry name" value="RNaseH-like_sf"/>
</dbReference>
<dbReference type="KEGG" id="baqk:QN215_02540"/>
<dbReference type="PANTHER" id="PTHR10954:SF18">
    <property type="entry name" value="RIBONUCLEASE HII"/>
    <property type="match status" value="1"/>
</dbReference>
<reference evidence="16" key="1">
    <citation type="submission" date="2023-07" db="EMBL/GenBank/DDBJ databases">
        <title>Bifidobacterium aquikefiriaerophilum sp. nov. and Bifidobacterium eccum sp. nov., isolated from water kefir.</title>
        <authorList>
            <person name="Breselge S."/>
            <person name="Bellassi P."/>
            <person name="Barcenilla C."/>
            <person name="Alvarez-Ordonez A."/>
            <person name="Morelli L."/>
            <person name="Cotter P.D."/>
        </authorList>
    </citation>
    <scope>NUCLEOTIDE SEQUENCE</scope>
    <source>
        <strain evidence="16">WK041_4_12</strain>
    </source>
</reference>
<comment type="caution">
    <text evidence="13">Lacks conserved residue(s) required for the propagation of feature annotation.</text>
</comment>
<organism evidence="16">
    <name type="scientific">Bifidobacterium aquikefiricola</name>
    <dbReference type="NCBI Taxonomy" id="3059038"/>
    <lineage>
        <taxon>Bacteria</taxon>
        <taxon>Bacillati</taxon>
        <taxon>Actinomycetota</taxon>
        <taxon>Actinomycetes</taxon>
        <taxon>Bifidobacteriales</taxon>
        <taxon>Bifidobacteriaceae</taxon>
        <taxon>Bifidobacterium</taxon>
    </lineage>
</organism>
<dbReference type="RefSeq" id="WP_369345038.1">
    <property type="nucleotide sequence ID" value="NZ_CP129674.1"/>
</dbReference>
<dbReference type="Pfam" id="PF01351">
    <property type="entry name" value="RNase_HII"/>
    <property type="match status" value="1"/>
</dbReference>
<comment type="cofactor">
    <cofactor evidence="3">
        <name>Mg(2+)</name>
        <dbReference type="ChEBI" id="CHEBI:18420"/>
    </cofactor>
</comment>
<dbReference type="Gene3D" id="3.30.420.10">
    <property type="entry name" value="Ribonuclease H-like superfamily/Ribonuclease H"/>
    <property type="match status" value="1"/>
</dbReference>
<keyword evidence="12" id="KW-0464">Manganese</keyword>
<gene>
    <name evidence="16" type="ORF">QN215_02540</name>
</gene>
<dbReference type="GO" id="GO:0046872">
    <property type="term" value="F:metal ion binding"/>
    <property type="evidence" value="ECO:0007669"/>
    <property type="project" value="UniProtKB-KW"/>
</dbReference>
<dbReference type="SUPFAM" id="SSF53098">
    <property type="entry name" value="Ribonuclease H-like"/>
    <property type="match status" value="1"/>
</dbReference>
<keyword evidence="11 14" id="KW-0378">Hydrolase</keyword>
<evidence type="ECO:0000256" key="7">
    <source>
        <dbReference type="ARBA" id="ARBA00022490"/>
    </source>
</evidence>
<dbReference type="AlphaFoldDB" id="A0AB39U985"/>
<name>A0AB39U985_9BIFI</name>
<dbReference type="CDD" id="cd07182">
    <property type="entry name" value="RNase_HII_bacteria_HII_like"/>
    <property type="match status" value="1"/>
</dbReference>
<comment type="subcellular location">
    <subcellularLocation>
        <location evidence="5">Cytoplasm</location>
    </subcellularLocation>
</comment>
<keyword evidence="7" id="KW-0963">Cytoplasm</keyword>
<dbReference type="GO" id="GO:0003723">
    <property type="term" value="F:RNA binding"/>
    <property type="evidence" value="ECO:0007669"/>
    <property type="project" value="UniProtKB-UniRule"/>
</dbReference>
<sequence>MEQSLVADGFDLVIGLDEVGRGSLAGPVMVGAAAVRADSMHARHVPNGLADSKMLTPHRRESLIDPLQRWSDAWSVGSASNAEIDQSGISHALGLAALRAISAVEDSCDLLASQYGLQGQHVTQTVQEQRTRHAAQAAVVGEQAPTMPRPITVAAILDGPFDYITKALNTFDAPEITIIPTVFTKIRADASCATVAAASVLAKVRRDALMTQLSQTHPEYQPFHWEHNKGYGSAAHRAAIRQYGPSDLHRISWHLS</sequence>
<evidence type="ECO:0000256" key="11">
    <source>
        <dbReference type="ARBA" id="ARBA00022801"/>
    </source>
</evidence>
<keyword evidence="8 14" id="KW-0540">Nuclease</keyword>
<dbReference type="PANTHER" id="PTHR10954">
    <property type="entry name" value="RIBONUCLEASE H2 SUBUNIT A"/>
    <property type="match status" value="1"/>
</dbReference>
<dbReference type="GO" id="GO:0043137">
    <property type="term" value="P:DNA replication, removal of RNA primer"/>
    <property type="evidence" value="ECO:0007669"/>
    <property type="project" value="TreeGrafter"/>
</dbReference>
<feature type="domain" description="RNase H type-2" evidence="15">
    <location>
        <begin position="11"/>
        <end position="256"/>
    </location>
</feature>
<comment type="catalytic activity">
    <reaction evidence="1 14">
        <text>Endonucleolytic cleavage to 5'-phosphomonoester.</text>
        <dbReference type="EC" id="3.1.26.4"/>
    </reaction>
</comment>
<evidence type="ECO:0000256" key="9">
    <source>
        <dbReference type="ARBA" id="ARBA00022723"/>
    </source>
</evidence>
<dbReference type="InterPro" id="IPR036397">
    <property type="entry name" value="RNaseH_sf"/>
</dbReference>
<evidence type="ECO:0000256" key="3">
    <source>
        <dbReference type="ARBA" id="ARBA00001946"/>
    </source>
</evidence>
<evidence type="ECO:0000256" key="5">
    <source>
        <dbReference type="ARBA" id="ARBA00004496"/>
    </source>
</evidence>
<keyword evidence="10 14" id="KW-0255">Endonuclease</keyword>
<dbReference type="InterPro" id="IPR022898">
    <property type="entry name" value="RNase_HII"/>
</dbReference>
<dbReference type="InterPro" id="IPR024567">
    <property type="entry name" value="RNase_HII/HIII_dom"/>
</dbReference>
<dbReference type="NCBIfam" id="NF000595">
    <property type="entry name" value="PRK00015.1-3"/>
    <property type="match status" value="1"/>
</dbReference>
<comment type="cofactor">
    <cofactor evidence="2">
        <name>Mn(2+)</name>
        <dbReference type="ChEBI" id="CHEBI:29035"/>
    </cofactor>
</comment>
<evidence type="ECO:0000256" key="6">
    <source>
        <dbReference type="ARBA" id="ARBA00007383"/>
    </source>
</evidence>
<accession>A0AB39U985</accession>
<dbReference type="EC" id="3.1.26.4" evidence="14"/>
<comment type="similarity">
    <text evidence="6 14">Belongs to the RNase HII family.</text>
</comment>
<evidence type="ECO:0000256" key="8">
    <source>
        <dbReference type="ARBA" id="ARBA00022722"/>
    </source>
</evidence>
<evidence type="ECO:0000256" key="10">
    <source>
        <dbReference type="ARBA" id="ARBA00022759"/>
    </source>
</evidence>
<evidence type="ECO:0000256" key="12">
    <source>
        <dbReference type="ARBA" id="ARBA00023211"/>
    </source>
</evidence>
<evidence type="ECO:0000256" key="14">
    <source>
        <dbReference type="RuleBase" id="RU003515"/>
    </source>
</evidence>
<evidence type="ECO:0000256" key="13">
    <source>
        <dbReference type="PROSITE-ProRule" id="PRU01319"/>
    </source>
</evidence>
<comment type="function">
    <text evidence="4 14">Endonuclease that specifically degrades the RNA of RNA-DNA hybrids.</text>
</comment>
<dbReference type="GO" id="GO:0032299">
    <property type="term" value="C:ribonuclease H2 complex"/>
    <property type="evidence" value="ECO:0007669"/>
    <property type="project" value="TreeGrafter"/>
</dbReference>
<evidence type="ECO:0000256" key="1">
    <source>
        <dbReference type="ARBA" id="ARBA00000077"/>
    </source>
</evidence>
<dbReference type="InterPro" id="IPR001352">
    <property type="entry name" value="RNase_HII/HIII"/>
</dbReference>
<evidence type="ECO:0000313" key="16">
    <source>
        <dbReference type="EMBL" id="XDS45499.1"/>
    </source>
</evidence>
<evidence type="ECO:0000259" key="15">
    <source>
        <dbReference type="PROSITE" id="PS51975"/>
    </source>
</evidence>
<dbReference type="GO" id="GO:0006298">
    <property type="term" value="P:mismatch repair"/>
    <property type="evidence" value="ECO:0007669"/>
    <property type="project" value="TreeGrafter"/>
</dbReference>
<dbReference type="GO" id="GO:0005737">
    <property type="term" value="C:cytoplasm"/>
    <property type="evidence" value="ECO:0007669"/>
    <property type="project" value="UniProtKB-SubCell"/>
</dbReference>